<name>A0ABR2XE69_9PEZI</name>
<sequence length="405" mass="46612">MESTETQLQVNRSPAGLLDGLFAEITRGLAKQAPDLAVLAALLSTYKTNVNVTRGVARETPAGYRRKRLGQQSDTAWTEAMQSYFGEVASSSKRPLLLAWSAPTPATMQISDWGEILTWSRVLAEKPLDAMGSDHFRFMGRFLRYGEAAPDTFEMLALDAFEERLALSRKYGTWFAEQVSPGWRDGTPQKRYKTRWDGGYDRLVWSFGIQGHPRADQIWKLMRARLPRDADPVTHQFPHDVNDIEPALRPETEAIRSWTFVYQGLEFSVFEDRRRNFFLCHARSRDIPDVIRPRLAELWRATLDRCRPYGKRLHSLAEFEWLWYWTNPFVRGGATTGGLLSAFLQRSLRNEGLKIRIPDHFVPQDLYALTGDWVSYVRQRVVEFACSKRQLIMVSNNTPRTEVAM</sequence>
<organism evidence="1 2">
    <name type="scientific">Seiridium cardinale</name>
    <dbReference type="NCBI Taxonomy" id="138064"/>
    <lineage>
        <taxon>Eukaryota</taxon>
        <taxon>Fungi</taxon>
        <taxon>Dikarya</taxon>
        <taxon>Ascomycota</taxon>
        <taxon>Pezizomycotina</taxon>
        <taxon>Sordariomycetes</taxon>
        <taxon>Xylariomycetidae</taxon>
        <taxon>Amphisphaeriales</taxon>
        <taxon>Sporocadaceae</taxon>
        <taxon>Seiridium</taxon>
    </lineage>
</organism>
<gene>
    <name evidence="1" type="ORF">SCAR479_11286</name>
</gene>
<evidence type="ECO:0000313" key="2">
    <source>
        <dbReference type="Proteomes" id="UP001465668"/>
    </source>
</evidence>
<accession>A0ABR2XE69</accession>
<protein>
    <submittedName>
        <fullName evidence="1">Uncharacterized protein</fullName>
    </submittedName>
</protein>
<dbReference type="Proteomes" id="UP001465668">
    <property type="component" value="Unassembled WGS sequence"/>
</dbReference>
<keyword evidence="2" id="KW-1185">Reference proteome</keyword>
<reference evidence="1 2" key="1">
    <citation type="submission" date="2024-02" db="EMBL/GenBank/DDBJ databases">
        <title>First draft genome assembly of two strains of Seiridium cardinale.</title>
        <authorList>
            <person name="Emiliani G."/>
            <person name="Scali E."/>
        </authorList>
    </citation>
    <scope>NUCLEOTIDE SEQUENCE [LARGE SCALE GENOMIC DNA]</scope>
    <source>
        <strain evidence="1 2">BM-138-000479</strain>
    </source>
</reference>
<comment type="caution">
    <text evidence="1">The sequence shown here is derived from an EMBL/GenBank/DDBJ whole genome shotgun (WGS) entry which is preliminary data.</text>
</comment>
<evidence type="ECO:0000313" key="1">
    <source>
        <dbReference type="EMBL" id="KAK9771967.1"/>
    </source>
</evidence>
<dbReference type="EMBL" id="JARVKM010000067">
    <property type="protein sequence ID" value="KAK9771967.1"/>
    <property type="molecule type" value="Genomic_DNA"/>
</dbReference>
<proteinExistence type="predicted"/>